<dbReference type="Gene3D" id="3.10.350.10">
    <property type="entry name" value="LysM domain"/>
    <property type="match status" value="3"/>
</dbReference>
<dbReference type="CDD" id="cd06268">
    <property type="entry name" value="PBP1_ABC_transporter_LIVBP-like"/>
    <property type="match status" value="1"/>
</dbReference>
<dbReference type="RefSeq" id="WP_085766473.1">
    <property type="nucleotide sequence ID" value="NZ_CP019344.1"/>
</dbReference>
<proteinExistence type="predicted"/>
<dbReference type="Gene3D" id="3.40.50.2300">
    <property type="match status" value="2"/>
</dbReference>
<sequence>MKNFIWVFFLVLAFAKAETLTAQNYKQHTVTSGETLGTIAKKYSISEKELLALNPDAKSGVRAGASLLIPADAKVLTQKRVKEYKKYKVRRKETLYSISKEYGITVLDIKEANKRLYAETLKKGDRIQIPVFHDEPENEPILGLPNDLNQTEEQLAAIGKYRVKASEGYYRVAKKNGITVEQLKEMNPDVEQLKPDMLINVPKKELDLEISGSKTEQAIDLLADNIDILDEVRPELVEFEVPHKMGMYSLKRMSGISEDSLISLNPELKDGLKAGMVLKIPNSNLIDTLQIYEANYKIAKLVDSITSYEPQRFAVMLPLSLDKINDELDMEEHLKTDATSRIATDFLIGLMMARDSAMSIGLQVTYDVYDTERSESAVRSILLENKFENYTGVIGPLFSKNVLQVAKELRSDRIPVISPLTNTDVELYRNLVQTRPSDDLLKLRMKQFLKIYAKGKNVIIVTDNKKPQLRSEFSALFPDAKVLIPNEKKNYIYKVNYLKELDPVKENIVILAVDQVGFITDAVTTYSAKTDTHNITMFGMDAYDDMDLPNGRLASLNYTFPQFYKDAIDDNPFVRDYREKYGMLPNKYVARGFDVGFDVILRQASTGDFFDSLKKYGLTKMVESKFDYSKQLFKGYYNEAVFMLQYQKDLSIKEIEITPLKTR</sequence>
<evidence type="ECO:0000259" key="1">
    <source>
        <dbReference type="PROSITE" id="PS51782"/>
    </source>
</evidence>
<dbReference type="PANTHER" id="PTHR33734">
    <property type="entry name" value="LYSM DOMAIN-CONTAINING GPI-ANCHORED PROTEIN 2"/>
    <property type="match status" value="1"/>
</dbReference>
<feature type="domain" description="LysM" evidence="1">
    <location>
        <begin position="26"/>
        <end position="69"/>
    </location>
</feature>
<gene>
    <name evidence="2" type="ORF">BST97_06495</name>
</gene>
<feature type="domain" description="LysM" evidence="1">
    <location>
        <begin position="85"/>
        <end position="129"/>
    </location>
</feature>
<dbReference type="SUPFAM" id="SSF53822">
    <property type="entry name" value="Periplasmic binding protein-like I"/>
    <property type="match status" value="1"/>
</dbReference>
<accession>A0A1W6MJB6</accession>
<dbReference type="EMBL" id="CP019344">
    <property type="protein sequence ID" value="ARN77673.1"/>
    <property type="molecule type" value="Genomic_DNA"/>
</dbReference>
<protein>
    <submittedName>
        <fullName evidence="2">Peptidoglycan-binding protein</fullName>
    </submittedName>
</protein>
<dbReference type="InterPro" id="IPR036779">
    <property type="entry name" value="LysM_dom_sf"/>
</dbReference>
<dbReference type="AlphaFoldDB" id="A0A1W6MJB6"/>
<dbReference type="GO" id="GO:0008932">
    <property type="term" value="F:lytic endotransglycosylase activity"/>
    <property type="evidence" value="ECO:0007669"/>
    <property type="project" value="TreeGrafter"/>
</dbReference>
<dbReference type="CDD" id="cd00118">
    <property type="entry name" value="LysM"/>
    <property type="match status" value="3"/>
</dbReference>
<dbReference type="Pfam" id="PF01476">
    <property type="entry name" value="LysM"/>
    <property type="match status" value="4"/>
</dbReference>
<keyword evidence="3" id="KW-1185">Reference proteome</keyword>
<dbReference type="SUPFAM" id="SSF54106">
    <property type="entry name" value="LysM domain"/>
    <property type="match status" value="3"/>
</dbReference>
<dbReference type="STRING" id="331648.BST97_06495"/>
<dbReference type="InterPro" id="IPR018392">
    <property type="entry name" value="LysM"/>
</dbReference>
<name>A0A1W6MJB6_9FLAO</name>
<dbReference type="SMART" id="SM00257">
    <property type="entry name" value="LysM"/>
    <property type="match status" value="3"/>
</dbReference>
<dbReference type="PANTHER" id="PTHR33734:SF22">
    <property type="entry name" value="MEMBRANE-BOUND LYTIC MUREIN TRANSGLYCOSYLASE D"/>
    <property type="match status" value="1"/>
</dbReference>
<organism evidence="2 3">
    <name type="scientific">Nonlabens spongiae</name>
    <dbReference type="NCBI Taxonomy" id="331648"/>
    <lineage>
        <taxon>Bacteria</taxon>
        <taxon>Pseudomonadati</taxon>
        <taxon>Bacteroidota</taxon>
        <taxon>Flavobacteriia</taxon>
        <taxon>Flavobacteriales</taxon>
        <taxon>Flavobacteriaceae</taxon>
        <taxon>Nonlabens</taxon>
    </lineage>
</organism>
<dbReference type="PROSITE" id="PS51782">
    <property type="entry name" value="LYSM"/>
    <property type="match status" value="2"/>
</dbReference>
<dbReference type="Proteomes" id="UP000193431">
    <property type="component" value="Chromosome"/>
</dbReference>
<dbReference type="InterPro" id="IPR028082">
    <property type="entry name" value="Peripla_BP_I"/>
</dbReference>
<dbReference type="OrthoDB" id="2149800at2"/>
<evidence type="ECO:0000313" key="3">
    <source>
        <dbReference type="Proteomes" id="UP000193431"/>
    </source>
</evidence>
<reference evidence="2 3" key="1">
    <citation type="submission" date="2016-11" db="EMBL/GenBank/DDBJ databases">
        <title>Trade-off between light-utilization and light-protection in marine flavobacteria.</title>
        <authorList>
            <person name="Kumagai Y."/>
        </authorList>
    </citation>
    <scope>NUCLEOTIDE SEQUENCE [LARGE SCALE GENOMIC DNA]</scope>
    <source>
        <strain evidence="2 3">JCM 13191</strain>
    </source>
</reference>
<evidence type="ECO:0000313" key="2">
    <source>
        <dbReference type="EMBL" id="ARN77673.1"/>
    </source>
</evidence>